<proteinExistence type="predicted"/>
<evidence type="ECO:0000313" key="1">
    <source>
        <dbReference type="EMBL" id="KOH43411.1"/>
    </source>
</evidence>
<organism evidence="1 2">
    <name type="scientific">Sunxiuqinia dokdonensis</name>
    <dbReference type="NCBI Taxonomy" id="1409788"/>
    <lineage>
        <taxon>Bacteria</taxon>
        <taxon>Pseudomonadati</taxon>
        <taxon>Bacteroidota</taxon>
        <taxon>Bacteroidia</taxon>
        <taxon>Marinilabiliales</taxon>
        <taxon>Prolixibacteraceae</taxon>
        <taxon>Sunxiuqinia</taxon>
    </lineage>
</organism>
<gene>
    <name evidence="1" type="ORF">NC99_38380</name>
</gene>
<dbReference type="AlphaFoldDB" id="A0A0L8V4P4"/>
<keyword evidence="2" id="KW-1185">Reference proteome</keyword>
<dbReference type="Proteomes" id="UP000036958">
    <property type="component" value="Unassembled WGS sequence"/>
</dbReference>
<evidence type="ECO:0000313" key="2">
    <source>
        <dbReference type="Proteomes" id="UP000036958"/>
    </source>
</evidence>
<accession>A0A0L8V4P4</accession>
<protein>
    <submittedName>
        <fullName evidence="1">Uncharacterized protein</fullName>
    </submittedName>
</protein>
<sequence>MIVGTAVTAAVSANVFFKNERLEDSLNFIGDYFYWFTRCFPIVKMLEEQM</sequence>
<comment type="caution">
    <text evidence="1">The sequence shown here is derived from an EMBL/GenBank/DDBJ whole genome shotgun (WGS) entry which is preliminary data.</text>
</comment>
<name>A0A0L8V4P4_9BACT</name>
<dbReference type="EMBL" id="LGIA01000190">
    <property type="protein sequence ID" value="KOH43411.1"/>
    <property type="molecule type" value="Genomic_DNA"/>
</dbReference>
<reference evidence="2" key="1">
    <citation type="submission" date="2015-07" db="EMBL/GenBank/DDBJ databases">
        <title>Genome sequencing of Sunxiuqinia dokdonensis strain SK.</title>
        <authorList>
            <person name="Ahn S."/>
            <person name="Kim B.-C."/>
        </authorList>
    </citation>
    <scope>NUCLEOTIDE SEQUENCE [LARGE SCALE GENOMIC DNA]</scope>
    <source>
        <strain evidence="2">SK</strain>
    </source>
</reference>